<evidence type="ECO:0000256" key="1">
    <source>
        <dbReference type="SAM" id="MobiDB-lite"/>
    </source>
</evidence>
<feature type="region of interest" description="Disordered" evidence="1">
    <location>
        <begin position="1"/>
        <end position="22"/>
    </location>
</feature>
<sequence>MIAVPPTRRASRATLPARGRDGCPQSVACSEPLFLIRNADAAPSLPFTGRVAREARRVGSDPAIRKLG</sequence>
<protein>
    <submittedName>
        <fullName evidence="2">Uncharacterized protein</fullName>
    </submittedName>
</protein>
<dbReference type="EMBL" id="OY288114">
    <property type="protein sequence ID" value="CAJ0868725.1"/>
    <property type="molecule type" value="Genomic_DNA"/>
</dbReference>
<proteinExistence type="predicted"/>
<gene>
    <name evidence="2" type="ORF">AMST5_02072</name>
</gene>
<reference evidence="2" key="1">
    <citation type="submission" date="2023-07" db="EMBL/GenBank/DDBJ databases">
        <authorList>
            <person name="Pelsma A.J. K."/>
        </authorList>
    </citation>
    <scope>NUCLEOTIDE SEQUENCE</scope>
</reference>
<accession>A0AA48M233</accession>
<evidence type="ECO:0000313" key="2">
    <source>
        <dbReference type="EMBL" id="CAJ0868725.1"/>
    </source>
</evidence>
<name>A0AA48M233_9ZZZZ</name>
<dbReference type="AlphaFoldDB" id="A0AA48M233"/>
<organism evidence="2">
    <name type="scientific">freshwater sediment metagenome</name>
    <dbReference type="NCBI Taxonomy" id="556182"/>
    <lineage>
        <taxon>unclassified sequences</taxon>
        <taxon>metagenomes</taxon>
        <taxon>ecological metagenomes</taxon>
    </lineage>
</organism>